<organism evidence="1 2">
    <name type="scientific">Allosphingosinicella indica</name>
    <dbReference type="NCBI Taxonomy" id="941907"/>
    <lineage>
        <taxon>Bacteria</taxon>
        <taxon>Pseudomonadati</taxon>
        <taxon>Pseudomonadota</taxon>
        <taxon>Alphaproteobacteria</taxon>
        <taxon>Sphingomonadales</taxon>
        <taxon>Sphingomonadaceae</taxon>
        <taxon>Allosphingosinicella</taxon>
    </lineage>
</organism>
<evidence type="ECO:0000313" key="1">
    <source>
        <dbReference type="EMBL" id="SMF65624.1"/>
    </source>
</evidence>
<sequence>MPAAPAIARIEAILAEAGVEDEELAERLAEAATEGLATRRQLIARCEAAFREGFLTGKRWPKFAPYVADVWRKSQLYTRHFARKAAAPEAESRYARYNDL</sequence>
<protein>
    <submittedName>
        <fullName evidence="1">Uncharacterized protein</fullName>
    </submittedName>
</protein>
<dbReference type="EMBL" id="LT840185">
    <property type="protein sequence ID" value="SMF65624.1"/>
    <property type="molecule type" value="Genomic_DNA"/>
</dbReference>
<reference evidence="2" key="1">
    <citation type="submission" date="2017-04" db="EMBL/GenBank/DDBJ databases">
        <authorList>
            <person name="Varghese N."/>
            <person name="Submissions S."/>
        </authorList>
    </citation>
    <scope>NUCLEOTIDE SEQUENCE [LARGE SCALE GENOMIC DNA]</scope>
    <source>
        <strain evidence="2">Dd16</strain>
    </source>
</reference>
<name>A0A1X7G7Z4_9SPHN</name>
<accession>A0A1X7G7Z4</accession>
<keyword evidence="2" id="KW-1185">Reference proteome</keyword>
<dbReference type="Proteomes" id="UP000192934">
    <property type="component" value="Chromosome I"/>
</dbReference>
<evidence type="ECO:0000313" key="2">
    <source>
        <dbReference type="Proteomes" id="UP000192934"/>
    </source>
</evidence>
<proteinExistence type="predicted"/>
<dbReference type="STRING" id="941907.SAMN06295910_1320"/>
<gene>
    <name evidence="1" type="ORF">SAMN06295910_1320</name>
</gene>
<dbReference type="RefSeq" id="WP_085218067.1">
    <property type="nucleotide sequence ID" value="NZ_LT840185.1"/>
</dbReference>
<dbReference type="AlphaFoldDB" id="A0A1X7G7Z4"/>